<accession>A0A1H7Q9C8</accession>
<dbReference type="STRING" id="332977.SAMN05421740_105256"/>
<name>A0A1H7Q9C8_9SPHI</name>
<dbReference type="Proteomes" id="UP000198916">
    <property type="component" value="Unassembled WGS sequence"/>
</dbReference>
<proteinExistence type="predicted"/>
<keyword evidence="1" id="KW-0732">Signal</keyword>
<evidence type="ECO:0000256" key="1">
    <source>
        <dbReference type="SAM" id="SignalP"/>
    </source>
</evidence>
<protein>
    <submittedName>
        <fullName evidence="2">Uncharacterized protein</fullName>
    </submittedName>
</protein>
<organism evidence="2 3">
    <name type="scientific">Parapedobacter koreensis</name>
    <dbReference type="NCBI Taxonomy" id="332977"/>
    <lineage>
        <taxon>Bacteria</taxon>
        <taxon>Pseudomonadati</taxon>
        <taxon>Bacteroidota</taxon>
        <taxon>Sphingobacteriia</taxon>
        <taxon>Sphingobacteriales</taxon>
        <taxon>Sphingobacteriaceae</taxon>
        <taxon>Parapedobacter</taxon>
    </lineage>
</organism>
<dbReference type="RefSeq" id="WP_090606366.1">
    <property type="nucleotide sequence ID" value="NZ_FNZR01000005.1"/>
</dbReference>
<reference evidence="3" key="1">
    <citation type="submission" date="2016-10" db="EMBL/GenBank/DDBJ databases">
        <authorList>
            <person name="Varghese N."/>
            <person name="Submissions S."/>
        </authorList>
    </citation>
    <scope>NUCLEOTIDE SEQUENCE [LARGE SCALE GENOMIC DNA]</scope>
    <source>
        <strain evidence="3">Jip14</strain>
    </source>
</reference>
<gene>
    <name evidence="2" type="ORF">SAMN05421740_105256</name>
</gene>
<evidence type="ECO:0000313" key="3">
    <source>
        <dbReference type="Proteomes" id="UP000198916"/>
    </source>
</evidence>
<keyword evidence="3" id="KW-1185">Reference proteome</keyword>
<feature type="signal peptide" evidence="1">
    <location>
        <begin position="1"/>
        <end position="19"/>
    </location>
</feature>
<feature type="chain" id="PRO_5011743189" evidence="1">
    <location>
        <begin position="20"/>
        <end position="282"/>
    </location>
</feature>
<sequence>MKFFIILMFMLCSFAYTFSQDSLSLSQQHEFLTNENIVLKPSQIIANFRPTERHWLADRGDDWTQPKPKPFESAYHLNVFDFFKEAAIYDTNLKKEVFKETDEYKYLLDSLKGVKAEFLNSAFYAEEWNVGTFFYGLREDYDINKRGFFVQIGPVRPDYCKRSFLPKVIGDIEFKQLQIHKRYDNLFHGNKSYTQYIFIPMDATTALEVEDNRSDVGFLFVFDIKGVYTALFNDEDFSEHRRKSLINKEPCRIEVVRGNNLRLILYNKTSDKIYYDKIFRAI</sequence>
<evidence type="ECO:0000313" key="2">
    <source>
        <dbReference type="EMBL" id="SEL44761.1"/>
    </source>
</evidence>
<dbReference type="AlphaFoldDB" id="A0A1H7Q9C8"/>
<dbReference type="EMBL" id="FNZR01000005">
    <property type="protein sequence ID" value="SEL44761.1"/>
    <property type="molecule type" value="Genomic_DNA"/>
</dbReference>